<proteinExistence type="inferred from homology"/>
<dbReference type="RefSeq" id="WP_072908986.1">
    <property type="nucleotide sequence ID" value="NZ_FQZT01000008.1"/>
</dbReference>
<dbReference type="PROSITE" id="PS00211">
    <property type="entry name" value="ABC_TRANSPORTER_1"/>
    <property type="match status" value="1"/>
</dbReference>
<dbReference type="EMBL" id="FQZT01000008">
    <property type="protein sequence ID" value="SHJ44887.1"/>
    <property type="molecule type" value="Genomic_DNA"/>
</dbReference>
<dbReference type="Gene3D" id="3.40.50.300">
    <property type="entry name" value="P-loop containing nucleotide triphosphate hydrolases"/>
    <property type="match status" value="1"/>
</dbReference>
<dbReference type="InterPro" id="IPR003593">
    <property type="entry name" value="AAA+_ATPase"/>
</dbReference>
<dbReference type="CDD" id="cd03224">
    <property type="entry name" value="ABC_TM1139_LivF_branched"/>
    <property type="match status" value="1"/>
</dbReference>
<keyword evidence="5" id="KW-0029">Amino-acid transport</keyword>
<dbReference type="PROSITE" id="PS50893">
    <property type="entry name" value="ABC_TRANSPORTER_2"/>
    <property type="match status" value="1"/>
</dbReference>
<evidence type="ECO:0000256" key="3">
    <source>
        <dbReference type="ARBA" id="ARBA00022741"/>
    </source>
</evidence>
<dbReference type="InterPro" id="IPR017871">
    <property type="entry name" value="ABC_transporter-like_CS"/>
</dbReference>
<dbReference type="PANTHER" id="PTHR43820">
    <property type="entry name" value="HIGH-AFFINITY BRANCHED-CHAIN AMINO ACID TRANSPORT ATP-BINDING PROTEIN LIVF"/>
    <property type="match status" value="1"/>
</dbReference>
<comment type="similarity">
    <text evidence="1">Belongs to the ABC transporter superfamily.</text>
</comment>
<dbReference type="STRING" id="1122189.SAMN02745165_02411"/>
<evidence type="ECO:0000256" key="5">
    <source>
        <dbReference type="ARBA" id="ARBA00022970"/>
    </source>
</evidence>
<reference evidence="7 8" key="1">
    <citation type="submission" date="2016-11" db="EMBL/GenBank/DDBJ databases">
        <authorList>
            <person name="Jaros S."/>
            <person name="Januszkiewicz K."/>
            <person name="Wedrychowicz H."/>
        </authorList>
    </citation>
    <scope>NUCLEOTIDE SEQUENCE [LARGE SCALE GENOMIC DNA]</scope>
    <source>
        <strain evidence="7 8">DSM 5091</strain>
    </source>
</reference>
<keyword evidence="8" id="KW-1185">Reference proteome</keyword>
<accession>A0A1M6JDW5</accession>
<organism evidence="7 8">
    <name type="scientific">Malonomonas rubra DSM 5091</name>
    <dbReference type="NCBI Taxonomy" id="1122189"/>
    <lineage>
        <taxon>Bacteria</taxon>
        <taxon>Pseudomonadati</taxon>
        <taxon>Thermodesulfobacteriota</taxon>
        <taxon>Desulfuromonadia</taxon>
        <taxon>Desulfuromonadales</taxon>
        <taxon>Geopsychrobacteraceae</taxon>
        <taxon>Malonomonas</taxon>
    </lineage>
</organism>
<dbReference type="GO" id="GO:0015807">
    <property type="term" value="P:L-amino acid transport"/>
    <property type="evidence" value="ECO:0007669"/>
    <property type="project" value="TreeGrafter"/>
</dbReference>
<dbReference type="Proteomes" id="UP000184171">
    <property type="component" value="Unassembled WGS sequence"/>
</dbReference>
<keyword evidence="2" id="KW-0813">Transport</keyword>
<dbReference type="PANTHER" id="PTHR43820:SF3">
    <property type="entry name" value="BRANCHED-CHAIN AMINO ACID TRANSPORT SYSTEM,ATP-BINDING PROTEIN"/>
    <property type="match status" value="1"/>
</dbReference>
<dbReference type="SMART" id="SM00382">
    <property type="entry name" value="AAA"/>
    <property type="match status" value="1"/>
</dbReference>
<protein>
    <submittedName>
        <fullName evidence="7">Branched-chain amino acid transport system ATP-binding protein</fullName>
    </submittedName>
</protein>
<feature type="domain" description="ABC transporter" evidence="6">
    <location>
        <begin position="3"/>
        <end position="241"/>
    </location>
</feature>
<dbReference type="SUPFAM" id="SSF52540">
    <property type="entry name" value="P-loop containing nucleoside triphosphate hydrolases"/>
    <property type="match status" value="1"/>
</dbReference>
<dbReference type="GO" id="GO:0015658">
    <property type="term" value="F:branched-chain amino acid transmembrane transporter activity"/>
    <property type="evidence" value="ECO:0007669"/>
    <property type="project" value="TreeGrafter"/>
</dbReference>
<dbReference type="InterPro" id="IPR003439">
    <property type="entry name" value="ABC_transporter-like_ATP-bd"/>
</dbReference>
<keyword evidence="4 7" id="KW-0067">ATP-binding</keyword>
<name>A0A1M6JDW5_MALRU</name>
<dbReference type="InterPro" id="IPR027417">
    <property type="entry name" value="P-loop_NTPase"/>
</dbReference>
<dbReference type="InterPro" id="IPR032823">
    <property type="entry name" value="BCA_ABC_TP_C"/>
</dbReference>
<keyword evidence="3" id="KW-0547">Nucleotide-binding</keyword>
<evidence type="ECO:0000256" key="4">
    <source>
        <dbReference type="ARBA" id="ARBA00022840"/>
    </source>
</evidence>
<dbReference type="AlphaFoldDB" id="A0A1M6JDW5"/>
<dbReference type="OrthoDB" id="9805130at2"/>
<dbReference type="Pfam" id="PF00005">
    <property type="entry name" value="ABC_tran"/>
    <property type="match status" value="1"/>
</dbReference>
<gene>
    <name evidence="7" type="ORF">SAMN02745165_02411</name>
</gene>
<evidence type="ECO:0000256" key="1">
    <source>
        <dbReference type="ARBA" id="ARBA00005417"/>
    </source>
</evidence>
<evidence type="ECO:0000313" key="8">
    <source>
        <dbReference type="Proteomes" id="UP000184171"/>
    </source>
</evidence>
<evidence type="ECO:0000256" key="2">
    <source>
        <dbReference type="ARBA" id="ARBA00022448"/>
    </source>
</evidence>
<evidence type="ECO:0000259" key="6">
    <source>
        <dbReference type="PROSITE" id="PS50893"/>
    </source>
</evidence>
<dbReference type="GO" id="GO:0005524">
    <property type="term" value="F:ATP binding"/>
    <property type="evidence" value="ECO:0007669"/>
    <property type="project" value="UniProtKB-KW"/>
</dbReference>
<dbReference type="Pfam" id="PF12399">
    <property type="entry name" value="BCA_ABC_TP_C"/>
    <property type="match status" value="1"/>
</dbReference>
<sequence>MLLQVENLEVKYGNIQALHGISFHVNEGEIVTLIGANGAGKTTSLYTITRLPPPEAPRVVGGDIKFMGESILKTRPSDVVKKLHLALSPEGRRIFGNLTVMENLKLATYAREKGADLDSEYERIFELFPRLKERRNQRSESLSGGEQQMLAVGRALMTGCKILLLDEPSMGLAPVLKYELFRKLKQLNEEGMTILLVEQNANLALHLAHRGYVLDTGNIVAEGTSEELLGNPEVKKAYLGG</sequence>
<dbReference type="InterPro" id="IPR052156">
    <property type="entry name" value="BCAA_Transport_ATP-bd_LivF"/>
</dbReference>
<evidence type="ECO:0000313" key="7">
    <source>
        <dbReference type="EMBL" id="SHJ44887.1"/>
    </source>
</evidence>
<dbReference type="GO" id="GO:0016887">
    <property type="term" value="F:ATP hydrolysis activity"/>
    <property type="evidence" value="ECO:0007669"/>
    <property type="project" value="InterPro"/>
</dbReference>